<evidence type="ECO:0000313" key="5">
    <source>
        <dbReference type="Proteomes" id="UP000054928"/>
    </source>
</evidence>
<dbReference type="AlphaFoldDB" id="A0A0N7L6V9"/>
<dbReference type="GeneID" id="36396721"/>
<dbReference type="Pfam" id="PF05347">
    <property type="entry name" value="Complex1_LYR"/>
    <property type="match status" value="1"/>
</dbReference>
<protein>
    <submittedName>
        <fullName evidence="4">Uncharacterized conserved protein</fullName>
    </submittedName>
</protein>
<dbReference type="OMA" id="DHETLCY"/>
<dbReference type="PANTHER" id="PTHR13675">
    <property type="entry name" value="LYR MOTIF-CONTAINING PROTEIN 2"/>
    <property type="match status" value="1"/>
</dbReference>
<evidence type="ECO:0000256" key="2">
    <source>
        <dbReference type="ARBA" id="ARBA00023128"/>
    </source>
</evidence>
<dbReference type="STRING" id="4781.A0A0N7L6V9"/>
<dbReference type="Proteomes" id="UP000054928">
    <property type="component" value="Unassembled WGS sequence"/>
</dbReference>
<accession>A0A0N7L6V9</accession>
<evidence type="ECO:0000313" key="4">
    <source>
        <dbReference type="EMBL" id="CEG45363.1"/>
    </source>
</evidence>
<sequence length="72" mass="8676">MPTYSGLQRQVLALYKKSMQAAKHKDHETLCYVRDRFREDVKKVERKDFVVIEYMLRKGERDLKLLDKMQGN</sequence>
<dbReference type="RefSeq" id="XP_024581732.1">
    <property type="nucleotide sequence ID" value="XM_024716099.1"/>
</dbReference>
<feature type="domain" description="Complex 1 LYR protein" evidence="3">
    <location>
        <begin position="9"/>
        <end position="64"/>
    </location>
</feature>
<reference evidence="5" key="1">
    <citation type="submission" date="2014-09" db="EMBL/GenBank/DDBJ databases">
        <authorList>
            <person name="Sharma Rahul"/>
            <person name="Thines Marco"/>
        </authorList>
    </citation>
    <scope>NUCLEOTIDE SEQUENCE [LARGE SCALE GENOMIC DNA]</scope>
</reference>
<dbReference type="GO" id="GO:0034553">
    <property type="term" value="P:mitochondrial respiratory chain complex II assembly"/>
    <property type="evidence" value="ECO:0007669"/>
    <property type="project" value="TreeGrafter"/>
</dbReference>
<dbReference type="GO" id="GO:0005739">
    <property type="term" value="C:mitochondrion"/>
    <property type="evidence" value="ECO:0007669"/>
    <property type="project" value="UniProtKB-SubCell"/>
</dbReference>
<name>A0A0N7L6V9_PLAHL</name>
<keyword evidence="2" id="KW-0496">Mitochondrion</keyword>
<dbReference type="OrthoDB" id="273010at2759"/>
<organism evidence="4 5">
    <name type="scientific">Plasmopara halstedii</name>
    <name type="common">Downy mildew of sunflower</name>
    <dbReference type="NCBI Taxonomy" id="4781"/>
    <lineage>
        <taxon>Eukaryota</taxon>
        <taxon>Sar</taxon>
        <taxon>Stramenopiles</taxon>
        <taxon>Oomycota</taxon>
        <taxon>Peronosporomycetes</taxon>
        <taxon>Peronosporales</taxon>
        <taxon>Peronosporaceae</taxon>
        <taxon>Plasmopara</taxon>
    </lineage>
</organism>
<comment type="subcellular location">
    <subcellularLocation>
        <location evidence="1">Mitochondrion</location>
    </subcellularLocation>
</comment>
<dbReference type="EMBL" id="CCYD01001572">
    <property type="protein sequence ID" value="CEG45363.1"/>
    <property type="molecule type" value="Genomic_DNA"/>
</dbReference>
<dbReference type="PANTHER" id="PTHR13675:SF1">
    <property type="entry name" value="SUCCINATE DEHYDROGENASE ASSEMBLY FACTOR 1, MITOCHONDRIAL"/>
    <property type="match status" value="1"/>
</dbReference>
<keyword evidence="5" id="KW-1185">Reference proteome</keyword>
<dbReference type="InterPro" id="IPR008011">
    <property type="entry name" value="Complex1_LYR_dom"/>
</dbReference>
<proteinExistence type="predicted"/>
<evidence type="ECO:0000256" key="1">
    <source>
        <dbReference type="ARBA" id="ARBA00004173"/>
    </source>
</evidence>
<evidence type="ECO:0000259" key="3">
    <source>
        <dbReference type="Pfam" id="PF05347"/>
    </source>
</evidence>